<gene>
    <name evidence="2" type="ORF">BT96DRAFT_996901</name>
</gene>
<accession>A0A6A4HEQ4</accession>
<dbReference type="Pfam" id="PF00135">
    <property type="entry name" value="COesterase"/>
    <property type="match status" value="1"/>
</dbReference>
<dbReference type="InterPro" id="IPR019819">
    <property type="entry name" value="Carboxylesterase_B_CS"/>
</dbReference>
<dbReference type="PROSITE" id="PS00941">
    <property type="entry name" value="CARBOXYLESTERASE_B_2"/>
    <property type="match status" value="1"/>
</dbReference>
<organism evidence="2 3">
    <name type="scientific">Gymnopus androsaceus JB14</name>
    <dbReference type="NCBI Taxonomy" id="1447944"/>
    <lineage>
        <taxon>Eukaryota</taxon>
        <taxon>Fungi</taxon>
        <taxon>Dikarya</taxon>
        <taxon>Basidiomycota</taxon>
        <taxon>Agaricomycotina</taxon>
        <taxon>Agaricomycetes</taxon>
        <taxon>Agaricomycetidae</taxon>
        <taxon>Agaricales</taxon>
        <taxon>Marasmiineae</taxon>
        <taxon>Omphalotaceae</taxon>
        <taxon>Gymnopus</taxon>
    </lineage>
</organism>
<proteinExistence type="predicted"/>
<dbReference type="SUPFAM" id="SSF53474">
    <property type="entry name" value="alpha/beta-Hydrolases"/>
    <property type="match status" value="1"/>
</dbReference>
<evidence type="ECO:0000259" key="1">
    <source>
        <dbReference type="Pfam" id="PF00135"/>
    </source>
</evidence>
<dbReference type="PANTHER" id="PTHR11559">
    <property type="entry name" value="CARBOXYLESTERASE"/>
    <property type="match status" value="1"/>
</dbReference>
<dbReference type="EMBL" id="ML769516">
    <property type="protein sequence ID" value="KAE9396300.1"/>
    <property type="molecule type" value="Genomic_DNA"/>
</dbReference>
<dbReference type="Proteomes" id="UP000799118">
    <property type="component" value="Unassembled WGS sequence"/>
</dbReference>
<dbReference type="OrthoDB" id="408631at2759"/>
<name>A0A6A4HEQ4_9AGAR</name>
<reference evidence="2" key="1">
    <citation type="journal article" date="2019" name="Environ. Microbiol.">
        <title>Fungal ecological strategies reflected in gene transcription - a case study of two litter decomposers.</title>
        <authorList>
            <person name="Barbi F."/>
            <person name="Kohler A."/>
            <person name="Barry K."/>
            <person name="Baskaran P."/>
            <person name="Daum C."/>
            <person name="Fauchery L."/>
            <person name="Ihrmark K."/>
            <person name="Kuo A."/>
            <person name="LaButti K."/>
            <person name="Lipzen A."/>
            <person name="Morin E."/>
            <person name="Grigoriev I.V."/>
            <person name="Henrissat B."/>
            <person name="Lindahl B."/>
            <person name="Martin F."/>
        </authorList>
    </citation>
    <scope>NUCLEOTIDE SEQUENCE</scope>
    <source>
        <strain evidence="2">JB14</strain>
    </source>
</reference>
<feature type="domain" description="Carboxylesterase type B" evidence="1">
    <location>
        <begin position="118"/>
        <end position="245"/>
    </location>
</feature>
<evidence type="ECO:0000313" key="3">
    <source>
        <dbReference type="Proteomes" id="UP000799118"/>
    </source>
</evidence>
<dbReference type="InterPro" id="IPR002018">
    <property type="entry name" value="CarbesteraseB"/>
</dbReference>
<dbReference type="AlphaFoldDB" id="A0A6A4HEQ4"/>
<evidence type="ECO:0000313" key="2">
    <source>
        <dbReference type="EMBL" id="KAE9396300.1"/>
    </source>
</evidence>
<sequence length="266" mass="28767">MQVCYTATRSASGYTAIALRFGKYPVHNLALCVTNREFSELRGKVIVIDQALLRSPPPRLESSFLTTTSYHGLILAYCIHFNTCTFPTNVTEIEQAVISHILSLEALQAPLNAAFAPVIDLGYAKYQGTIDPSTQNWNFLGICYAAEPTGTLCFSAPAPPPSVSGIQKANAYLVRCGFQEGTGMSPVNPFSKDAGGFKHQNSEKSIHADDESEDCLFLNVYTPIVTPGKKEGLPVVVFVHGGGSVAILSRILKPLNHLMPFLSDIA</sequence>
<protein>
    <submittedName>
        <fullName evidence="2">Alpha/beta-hydrolase</fullName>
    </submittedName>
</protein>
<keyword evidence="3" id="KW-1185">Reference proteome</keyword>
<dbReference type="InterPro" id="IPR029058">
    <property type="entry name" value="AB_hydrolase_fold"/>
</dbReference>
<dbReference type="InterPro" id="IPR050309">
    <property type="entry name" value="Type-B_Carboxylest/Lipase"/>
</dbReference>
<dbReference type="Gene3D" id="3.40.50.1820">
    <property type="entry name" value="alpha/beta hydrolase"/>
    <property type="match status" value="1"/>
</dbReference>